<dbReference type="SUPFAM" id="SSF48576">
    <property type="entry name" value="Terpenoid synthases"/>
    <property type="match status" value="1"/>
</dbReference>
<dbReference type="SFLD" id="SFLDS00005">
    <property type="entry name" value="Isoprenoid_Synthase_Type_I"/>
    <property type="match status" value="1"/>
</dbReference>
<dbReference type="InterPro" id="IPR002060">
    <property type="entry name" value="Squ/phyt_synthse"/>
</dbReference>
<reference evidence="1 2" key="1">
    <citation type="submission" date="2016-09" db="EMBL/GenBank/DDBJ databases">
        <title>Genome-resolved meta-omics ties microbial dynamics to process performance in biotechnology for thiocyanate degradation.</title>
        <authorList>
            <person name="Kantor R.S."/>
            <person name="Huddy R.J."/>
            <person name="Iyer R."/>
            <person name="Thomas B.C."/>
            <person name="Brown C.T."/>
            <person name="Anantharaman K."/>
            <person name="Tringe S."/>
            <person name="Hettich R.L."/>
            <person name="Harrison S.T."/>
            <person name="Banfield J.F."/>
        </authorList>
    </citation>
    <scope>NUCLEOTIDE SEQUENCE [LARGE SCALE GENOMIC DNA]</scope>
    <source>
        <strain evidence="1">59-99</strain>
    </source>
</reference>
<organism evidence="1 2">
    <name type="scientific">Candidatus Kapaibacterium thiocyanatum</name>
    <dbReference type="NCBI Taxonomy" id="1895771"/>
    <lineage>
        <taxon>Bacteria</taxon>
        <taxon>Pseudomonadati</taxon>
        <taxon>Candidatus Kapaibacteriota</taxon>
        <taxon>Candidatus Kapaibacteriia</taxon>
        <taxon>Candidatus Kapaibacteriales</taxon>
        <taxon>Candidatus Kapaibacteriaceae</taxon>
        <taxon>Candidatus Kapaibacterium</taxon>
    </lineage>
</organism>
<name>A0A1M3L2N8_9BACT</name>
<dbReference type="Gene3D" id="1.10.600.10">
    <property type="entry name" value="Farnesyl Diphosphate Synthase"/>
    <property type="match status" value="1"/>
</dbReference>
<dbReference type="InterPro" id="IPR044843">
    <property type="entry name" value="Trans_IPPS_bact-type"/>
</dbReference>
<dbReference type="STRING" id="1895771.BGO89_02820"/>
<gene>
    <name evidence="1" type="ORF">BGO89_02820</name>
</gene>
<comment type="caution">
    <text evidence="1">The sequence shown here is derived from an EMBL/GenBank/DDBJ whole genome shotgun (WGS) entry which is preliminary data.</text>
</comment>
<protein>
    <recommendedName>
        <fullName evidence="3">Squalene synthase HpnC</fullName>
    </recommendedName>
</protein>
<evidence type="ECO:0000313" key="1">
    <source>
        <dbReference type="EMBL" id="OJX59431.1"/>
    </source>
</evidence>
<dbReference type="SFLD" id="SFLDG01018">
    <property type="entry name" value="Squalene/Phytoene_Synthase_Lik"/>
    <property type="match status" value="1"/>
</dbReference>
<dbReference type="EMBL" id="MKVH01000013">
    <property type="protein sequence ID" value="OJX59431.1"/>
    <property type="molecule type" value="Genomic_DNA"/>
</dbReference>
<dbReference type="Proteomes" id="UP000184233">
    <property type="component" value="Unassembled WGS sequence"/>
</dbReference>
<dbReference type="GO" id="GO:0004311">
    <property type="term" value="F:geranylgeranyl diphosphate synthase activity"/>
    <property type="evidence" value="ECO:0007669"/>
    <property type="project" value="InterPro"/>
</dbReference>
<accession>A0A1M3L2N8</accession>
<dbReference type="SFLD" id="SFLDG01212">
    <property type="entry name" value="Phytoene_synthase_like"/>
    <property type="match status" value="1"/>
</dbReference>
<dbReference type="PANTHER" id="PTHR31480">
    <property type="entry name" value="BIFUNCTIONAL LYCOPENE CYCLASE/PHYTOENE SYNTHASE"/>
    <property type="match status" value="1"/>
</dbReference>
<proteinExistence type="predicted"/>
<dbReference type="AlphaFoldDB" id="A0A1M3L2N8"/>
<evidence type="ECO:0000313" key="2">
    <source>
        <dbReference type="Proteomes" id="UP000184233"/>
    </source>
</evidence>
<dbReference type="InterPro" id="IPR008949">
    <property type="entry name" value="Isoprenoid_synthase_dom_sf"/>
</dbReference>
<dbReference type="Pfam" id="PF00494">
    <property type="entry name" value="SQS_PSY"/>
    <property type="match status" value="1"/>
</dbReference>
<sequence length="265" mass="29125">MATSHYENFPVASVLLPPHMRRHVSAVYAFSRVGDDIGDEPWTTSIGERLAGLTDMDALADAAAAGPVDRGNAILVALSHTIRACALPVEPLHALIAAFRQDVLFTTLQTWDDVDAYCRNSADPVGELVLRISGSWTPQAGVASDAVCTGLQLVNFWQDISVDRPRGRDYLPAALRKEVGDAEALRQAFQRTRDFFVSGASVVDHVRSLRLRLELKTIIAGGMAMLDRCVEMDTALFHARPALGTGDYLRILGRVITGRWRPRYR</sequence>
<evidence type="ECO:0008006" key="3">
    <source>
        <dbReference type="Google" id="ProtNLM"/>
    </source>
</evidence>